<keyword evidence="2" id="KW-1185">Reference proteome</keyword>
<gene>
    <name evidence="1" type="ORF">PLOB_00007957</name>
</gene>
<dbReference type="EMBL" id="CALNXK010000139">
    <property type="protein sequence ID" value="CAH3166975.1"/>
    <property type="molecule type" value="Genomic_DNA"/>
</dbReference>
<evidence type="ECO:0000313" key="1">
    <source>
        <dbReference type="EMBL" id="CAH3166975.1"/>
    </source>
</evidence>
<proteinExistence type="predicted"/>
<protein>
    <submittedName>
        <fullName evidence="1">Uncharacterized protein</fullName>
    </submittedName>
</protein>
<reference evidence="1 2" key="1">
    <citation type="submission" date="2022-05" db="EMBL/GenBank/DDBJ databases">
        <authorList>
            <consortium name="Genoscope - CEA"/>
            <person name="William W."/>
        </authorList>
    </citation>
    <scope>NUCLEOTIDE SEQUENCE [LARGE SCALE GENOMIC DNA]</scope>
</reference>
<organism evidence="1 2">
    <name type="scientific">Porites lobata</name>
    <dbReference type="NCBI Taxonomy" id="104759"/>
    <lineage>
        <taxon>Eukaryota</taxon>
        <taxon>Metazoa</taxon>
        <taxon>Cnidaria</taxon>
        <taxon>Anthozoa</taxon>
        <taxon>Hexacorallia</taxon>
        <taxon>Scleractinia</taxon>
        <taxon>Fungiina</taxon>
        <taxon>Poritidae</taxon>
        <taxon>Porites</taxon>
    </lineage>
</organism>
<name>A0ABN8QLS9_9CNID</name>
<comment type="caution">
    <text evidence="1">The sequence shown here is derived from an EMBL/GenBank/DDBJ whole genome shotgun (WGS) entry which is preliminary data.</text>
</comment>
<feature type="non-terminal residue" evidence="1">
    <location>
        <position position="191"/>
    </location>
</feature>
<evidence type="ECO:0000313" key="2">
    <source>
        <dbReference type="Proteomes" id="UP001159405"/>
    </source>
</evidence>
<accession>A0ABN8QLS9</accession>
<sequence length="191" mass="21605">MANAKLKVFEEALLREELEKDFELPELEVPKIEADERTSQLVHFNPLPMGKVSCSEQNPEPLSMPEQIKLPLHPTLKERKSEKTDFLPELHILNPDLPQQQSTDEDRVVPQNTIFNWQPLTSSTPLKDITGSQLIDSLTVTNQQIVAGLARQNLPKCQPDTFSGDPTLFHSWKTAFKAMLLDADVSPIQKI</sequence>
<dbReference type="Proteomes" id="UP001159405">
    <property type="component" value="Unassembled WGS sequence"/>
</dbReference>